<proteinExistence type="predicted"/>
<name>A0A4Z1T699_GIAMU</name>
<keyword evidence="1" id="KW-0040">ANK repeat</keyword>
<dbReference type="PROSITE" id="PS50088">
    <property type="entry name" value="ANK_REPEAT"/>
    <property type="match status" value="1"/>
</dbReference>
<dbReference type="OrthoDB" id="10254927at2759"/>
<evidence type="ECO:0000313" key="5">
    <source>
        <dbReference type="Proteomes" id="UP000315496"/>
    </source>
</evidence>
<keyword evidence="5" id="KW-1185">Reference proteome</keyword>
<dbReference type="AlphaFoldDB" id="A0A4Z1T699"/>
<evidence type="ECO:0000256" key="1">
    <source>
        <dbReference type="PROSITE-ProRule" id="PRU00023"/>
    </source>
</evidence>
<dbReference type="Pfam" id="PF12796">
    <property type="entry name" value="Ank_2"/>
    <property type="match status" value="3"/>
</dbReference>
<reference evidence="4 5" key="1">
    <citation type="submission" date="2019-05" db="EMBL/GenBank/DDBJ databases">
        <title>The compact genome of Giardia muris reveals important steps in the evolution of intestinal protozoan parasites.</title>
        <authorList>
            <person name="Xu F."/>
            <person name="Jimenez-Gonzalez A."/>
            <person name="Einarsson E."/>
            <person name="Astvaldsson A."/>
            <person name="Peirasmaki D."/>
            <person name="Eckmann L."/>
            <person name="Andersson J.O."/>
            <person name="Svard S.G."/>
            <person name="Jerlstrom-Hultqvist J."/>
        </authorList>
    </citation>
    <scope>NUCLEOTIDE SEQUENCE [LARGE SCALE GENOMIC DNA]</scope>
    <source>
        <strain evidence="4 5">Roberts-Thomson</strain>
    </source>
</reference>
<evidence type="ECO:0000313" key="4">
    <source>
        <dbReference type="EMBL" id="TNJ29583.1"/>
    </source>
</evidence>
<dbReference type="SMART" id="SM00248">
    <property type="entry name" value="ANK"/>
    <property type="match status" value="10"/>
</dbReference>
<dbReference type="PROSITE" id="PS50297">
    <property type="entry name" value="ANK_REP_REGION"/>
    <property type="match status" value="1"/>
</dbReference>
<keyword evidence="2" id="KW-0175">Coiled coil</keyword>
<feature type="coiled-coil region" evidence="2">
    <location>
        <begin position="288"/>
        <end position="332"/>
    </location>
</feature>
<dbReference type="PANTHER" id="PTHR24184:SF11">
    <property type="entry name" value="ANKYRIN REPEAT AND SOCS BOX CONTAINING 3"/>
    <property type="match status" value="1"/>
</dbReference>
<sequence length="870" mass="95249">MPGWFAAAKAGDIETIRALAPTCQGQTDGNGNTALMVAARHNRATVVQLLVTHEIGCTNDKGLTALLMAVAHNHAECARILFSGEGTISAPTGLTPLQLAFQRGAAETAQVILEQQPQSADVSLLRYAVMSGVPKVVQLLRQYVSLDRKAIQKAKKDAKGPEMLSFLEGLERDARQQHYGNVNDLSSEVDRLLSITESAPEMLPRYVGTSGPSRSLSPQSPGPAVLDESSDRRPAVSLTKLDASASRSTNKSVVFSDVVAHYPNDWVDTSCQTEPMGRTEQSNQTELMASQVRAMEDLQDLSEKLAQEQTLRLHLEEELMKTRQELTRLSRALCSPASPTRDSSVLHTSFGNSDSPSHILPPSCDNVESQMRNIFNELQITRERLQNVSVFEELFEALKNAGLHLIEPNQLPTLVNLPPKEQVHHLLVAMESFYSEHERTKKELDHSMGVIAQLRTELAESQTHVTRDMVENVATSPLEASRRDYRAEYESLECKQSILLSRVAELESELTKRQEKEGIVEEKLRLLQMVQDNGYQADPAYRLLQQRCSTLEARLQESDIIVKDMADELAAYKRILNYTSSKPEAVQNGQAAHADELVLTRNFFDDNRVDPLTGPTAFRPNKEKIQKSRSEGSRVPLDVSQGGTTPLMIAVQEGNLNEARGLLRYAGMSRADGTTALMLAAELGALDLVELLLPEEGDMFRWDGATALTLAQEKGHNDVVELLKRGLGHKDMDELCDVIALDGGSSALMLAASMNDSDGVQALLPTQAKLRDKSGRTALMYAADSGATDAVTLLINLEAGEVDNTGLTALMLACIKGHIACVELLAEREAQITDWEGRSALWYAVQRTAAGISQEVVDDIIGILCLAGAT</sequence>
<dbReference type="InterPro" id="IPR002110">
    <property type="entry name" value="Ankyrin_rpt"/>
</dbReference>
<dbReference type="InterPro" id="IPR036770">
    <property type="entry name" value="Ankyrin_rpt-contain_sf"/>
</dbReference>
<dbReference type="Proteomes" id="UP000315496">
    <property type="component" value="Chromosome 1"/>
</dbReference>
<protein>
    <submittedName>
        <fullName evidence="4">Ankyrin repeat protein 1</fullName>
    </submittedName>
</protein>
<dbReference type="SUPFAM" id="SSF48403">
    <property type="entry name" value="Ankyrin repeat"/>
    <property type="match status" value="1"/>
</dbReference>
<feature type="region of interest" description="Disordered" evidence="3">
    <location>
        <begin position="334"/>
        <end position="358"/>
    </location>
</feature>
<feature type="repeat" description="ANK" evidence="1">
    <location>
        <begin position="672"/>
        <end position="704"/>
    </location>
</feature>
<comment type="caution">
    <text evidence="4">The sequence shown here is derived from an EMBL/GenBank/DDBJ whole genome shotgun (WGS) entry which is preliminary data.</text>
</comment>
<dbReference type="PANTHER" id="PTHR24184">
    <property type="entry name" value="SI:CH211-189E2.2"/>
    <property type="match status" value="1"/>
</dbReference>
<feature type="compositionally biased region" description="Polar residues" evidence="3">
    <location>
        <begin position="337"/>
        <end position="356"/>
    </location>
</feature>
<gene>
    <name evidence="4" type="ORF">GMRT_13972</name>
</gene>
<dbReference type="VEuPathDB" id="GiardiaDB:GMRT_13972"/>
<dbReference type="EMBL" id="VDLU01000001">
    <property type="protein sequence ID" value="TNJ29583.1"/>
    <property type="molecule type" value="Genomic_DNA"/>
</dbReference>
<evidence type="ECO:0000256" key="2">
    <source>
        <dbReference type="SAM" id="Coils"/>
    </source>
</evidence>
<evidence type="ECO:0000256" key="3">
    <source>
        <dbReference type="SAM" id="MobiDB-lite"/>
    </source>
</evidence>
<organism evidence="4 5">
    <name type="scientific">Giardia muris</name>
    <dbReference type="NCBI Taxonomy" id="5742"/>
    <lineage>
        <taxon>Eukaryota</taxon>
        <taxon>Metamonada</taxon>
        <taxon>Diplomonadida</taxon>
        <taxon>Hexamitidae</taxon>
        <taxon>Giardiinae</taxon>
        <taxon>Giardia</taxon>
    </lineage>
</organism>
<accession>A0A4Z1T699</accession>
<feature type="region of interest" description="Disordered" evidence="3">
    <location>
        <begin position="203"/>
        <end position="243"/>
    </location>
</feature>
<feature type="compositionally biased region" description="Polar residues" evidence="3">
    <location>
        <begin position="210"/>
        <end position="219"/>
    </location>
</feature>
<dbReference type="Gene3D" id="1.25.40.20">
    <property type="entry name" value="Ankyrin repeat-containing domain"/>
    <property type="match status" value="3"/>
</dbReference>